<gene>
    <name evidence="1" type="ORF">HID58_047424</name>
</gene>
<reference evidence="1 2" key="1">
    <citation type="submission" date="2021-05" db="EMBL/GenBank/DDBJ databases">
        <title>Genome Assembly of Synthetic Allotetraploid Brassica napus Reveals Homoeologous Exchanges between Subgenomes.</title>
        <authorList>
            <person name="Davis J.T."/>
        </authorList>
    </citation>
    <scope>NUCLEOTIDE SEQUENCE [LARGE SCALE GENOMIC DNA]</scope>
    <source>
        <strain evidence="2">cv. Da-Ae</strain>
        <tissue evidence="1">Seedling</tissue>
    </source>
</reference>
<dbReference type="EMBL" id="JAGKQM010000012">
    <property type="protein sequence ID" value="KAH0897856.1"/>
    <property type="molecule type" value="Genomic_DNA"/>
</dbReference>
<name>A0ABQ8AZ62_BRANA</name>
<evidence type="ECO:0000313" key="1">
    <source>
        <dbReference type="EMBL" id="KAH0897856.1"/>
    </source>
</evidence>
<sequence>MLLVRELGDISETTMAGVLATAEGTESLNTRVSSKLMLFRNFEVKNASSLLVELVVAAAEAVVVKDTSDGKKKKQARRLRKVEINDKAGGWVKD</sequence>
<organism evidence="1 2">
    <name type="scientific">Brassica napus</name>
    <name type="common">Rape</name>
    <dbReference type="NCBI Taxonomy" id="3708"/>
    <lineage>
        <taxon>Eukaryota</taxon>
        <taxon>Viridiplantae</taxon>
        <taxon>Streptophyta</taxon>
        <taxon>Embryophyta</taxon>
        <taxon>Tracheophyta</taxon>
        <taxon>Spermatophyta</taxon>
        <taxon>Magnoliopsida</taxon>
        <taxon>eudicotyledons</taxon>
        <taxon>Gunneridae</taxon>
        <taxon>Pentapetalae</taxon>
        <taxon>rosids</taxon>
        <taxon>malvids</taxon>
        <taxon>Brassicales</taxon>
        <taxon>Brassicaceae</taxon>
        <taxon>Brassiceae</taxon>
        <taxon>Brassica</taxon>
    </lineage>
</organism>
<protein>
    <submittedName>
        <fullName evidence="1">Uncharacterized protein</fullName>
    </submittedName>
</protein>
<comment type="caution">
    <text evidence="1">The sequence shown here is derived from an EMBL/GenBank/DDBJ whole genome shotgun (WGS) entry which is preliminary data.</text>
</comment>
<dbReference type="Proteomes" id="UP000824890">
    <property type="component" value="Unassembled WGS sequence"/>
</dbReference>
<evidence type="ECO:0000313" key="2">
    <source>
        <dbReference type="Proteomes" id="UP000824890"/>
    </source>
</evidence>
<proteinExistence type="predicted"/>
<accession>A0ABQ8AZ62</accession>
<keyword evidence="2" id="KW-1185">Reference proteome</keyword>